<protein>
    <submittedName>
        <fullName evidence="3">Uncharacterized protein</fullName>
    </submittedName>
</protein>
<organism evidence="3 4">
    <name type="scientific">Lasallia pustulata</name>
    <dbReference type="NCBI Taxonomy" id="136370"/>
    <lineage>
        <taxon>Eukaryota</taxon>
        <taxon>Fungi</taxon>
        <taxon>Dikarya</taxon>
        <taxon>Ascomycota</taxon>
        <taxon>Pezizomycotina</taxon>
        <taxon>Lecanoromycetes</taxon>
        <taxon>OSLEUM clade</taxon>
        <taxon>Umbilicariomycetidae</taxon>
        <taxon>Umbilicariales</taxon>
        <taxon>Umbilicariaceae</taxon>
        <taxon>Lasallia</taxon>
    </lineage>
</organism>
<reference evidence="3 4" key="1">
    <citation type="submission" date="2019-09" db="EMBL/GenBank/DDBJ databases">
        <title>The hologenome of the rock-dwelling lichen Lasallia pustulata.</title>
        <authorList>
            <person name="Greshake Tzovaras B."/>
            <person name="Segers F."/>
            <person name="Bicker A."/>
            <person name="Dal Grande F."/>
            <person name="Otte J."/>
            <person name="Hankeln T."/>
            <person name="Schmitt I."/>
            <person name="Ebersberger I."/>
        </authorList>
    </citation>
    <scope>NUCLEOTIDE SEQUENCE [LARGE SCALE GENOMIC DNA]</scope>
    <source>
        <strain evidence="3">A1-1</strain>
    </source>
</reference>
<feature type="compositionally biased region" description="Basic and acidic residues" evidence="2">
    <location>
        <begin position="652"/>
        <end position="677"/>
    </location>
</feature>
<feature type="region of interest" description="Disordered" evidence="2">
    <location>
        <begin position="149"/>
        <end position="184"/>
    </location>
</feature>
<feature type="region of interest" description="Disordered" evidence="2">
    <location>
        <begin position="274"/>
        <end position="320"/>
    </location>
</feature>
<feature type="compositionally biased region" description="Basic and acidic residues" evidence="2">
    <location>
        <begin position="730"/>
        <end position="739"/>
    </location>
</feature>
<keyword evidence="1" id="KW-0175">Coiled coil</keyword>
<dbReference type="OrthoDB" id="5396360at2759"/>
<feature type="coiled-coil region" evidence="1">
    <location>
        <begin position="186"/>
        <end position="220"/>
    </location>
</feature>
<evidence type="ECO:0000313" key="3">
    <source>
        <dbReference type="EMBL" id="KAA6409553.1"/>
    </source>
</evidence>
<feature type="compositionally biased region" description="Low complexity" evidence="2">
    <location>
        <begin position="480"/>
        <end position="507"/>
    </location>
</feature>
<feature type="region of interest" description="Disordered" evidence="2">
    <location>
        <begin position="395"/>
        <end position="439"/>
    </location>
</feature>
<comment type="caution">
    <text evidence="3">The sequence shown here is derived from an EMBL/GenBank/DDBJ whole genome shotgun (WGS) entry which is preliminary data.</text>
</comment>
<gene>
    <name evidence="3" type="ORF">FRX48_06164</name>
</gene>
<sequence length="739" mass="79941">MNMVGRKTEPRGQLIHPMTASSSQETVNCYCLACNQHLYTCENAWAQISNTYYACERPGSFGRAGLVQAEQTRAGSKGSELEGCIVQPLRCEKCGTALGLECIETPIAKIEYKNRSFLKLPKMIMQSSATGEKVEPYMERPLTTHAGAKTAMGPLSTSRIGNGTSASIVTESTSGGEAPPASPLELKQQRMDIDRLMAKFEGLQNDMVSMKTAIDEIKEATQKSSRNSSAHAFAEELELLTENVSHVNWKANEIDRLKLELELMKRRVKRLEEGTIGTQSSHTVTGLTPSSAAPAPRTGKKSGPLARRSRKTSSGHINPLQFSLESIKVSEGRATGSLPHDAEAGQQVVRDSAHLSPTLSDEKVVKKHRVQPENQDLLHQAQSLLSQVQDVYGVPRGVPQPFRSATIEGPPDSQTAHIENLGPGQTQDDSYKPSQDVDMDMDDSVSITQVTDSALGSCLDAPGPPGDVRRSTMTRLPLHSLSNSSPTASTTSPSTNSSSDQMDSSSDQIDEESFRPSDRQASNQPPNPQPQEPRNRAATDSTPPHPLSDPSDTDFRPRPWPRNRGPNSARRSRGGRPRKSEPLRNTTPEWEKPDWPGPGPDNASPYYAYGDNVRGRARVISARGRKVVRRGISGGGGMAGREPVAKRVKVEVGGKGEGAMRDEKGGESPDGRVRDSEGFLLMPSGKRDGRSVRGRRSVGGGGRMGIAKGGGRAKGVDGHERLMRQIFPGRGREREGGAV</sequence>
<evidence type="ECO:0000313" key="4">
    <source>
        <dbReference type="Proteomes" id="UP000324767"/>
    </source>
</evidence>
<evidence type="ECO:0000256" key="1">
    <source>
        <dbReference type="SAM" id="Coils"/>
    </source>
</evidence>
<feature type="compositionally biased region" description="Polar residues" evidence="2">
    <location>
        <begin position="412"/>
        <end position="428"/>
    </location>
</feature>
<evidence type="ECO:0000256" key="2">
    <source>
        <dbReference type="SAM" id="MobiDB-lite"/>
    </source>
</evidence>
<dbReference type="AlphaFoldDB" id="A0A5M8PJE8"/>
<feature type="compositionally biased region" description="Basic and acidic residues" evidence="2">
    <location>
        <begin position="714"/>
        <end position="723"/>
    </location>
</feature>
<accession>A0A5M8PJE8</accession>
<name>A0A5M8PJE8_9LECA</name>
<feature type="region of interest" description="Disordered" evidence="2">
    <location>
        <begin position="477"/>
        <end position="609"/>
    </location>
</feature>
<dbReference type="EMBL" id="VXIT01000010">
    <property type="protein sequence ID" value="KAA6409553.1"/>
    <property type="molecule type" value="Genomic_DNA"/>
</dbReference>
<feature type="compositionally biased region" description="Polar residues" evidence="2">
    <location>
        <begin position="276"/>
        <end position="291"/>
    </location>
</feature>
<feature type="region of interest" description="Disordered" evidence="2">
    <location>
        <begin position="652"/>
        <end position="739"/>
    </location>
</feature>
<dbReference type="Proteomes" id="UP000324767">
    <property type="component" value="Unassembled WGS sequence"/>
</dbReference>
<feature type="compositionally biased region" description="Gly residues" evidence="2">
    <location>
        <begin position="697"/>
        <end position="713"/>
    </location>
</feature>
<proteinExistence type="predicted"/>
<feature type="compositionally biased region" description="Polar residues" evidence="2">
    <location>
        <begin position="155"/>
        <end position="175"/>
    </location>
</feature>